<comment type="caution">
    <text evidence="1">The sequence shown here is derived from an EMBL/GenBank/DDBJ whole genome shotgun (WGS) entry which is preliminary data.</text>
</comment>
<name>A0ACC2VDN6_9TREE</name>
<protein>
    <submittedName>
        <fullName evidence="1">Uncharacterized protein</fullName>
    </submittedName>
</protein>
<dbReference type="Proteomes" id="UP001241377">
    <property type="component" value="Unassembled WGS sequence"/>
</dbReference>
<proteinExistence type="predicted"/>
<accession>A0ACC2VDN6</accession>
<evidence type="ECO:0000313" key="2">
    <source>
        <dbReference type="Proteomes" id="UP001241377"/>
    </source>
</evidence>
<reference evidence="1" key="1">
    <citation type="submission" date="2023-04" db="EMBL/GenBank/DDBJ databases">
        <title>Draft Genome sequencing of Naganishia species isolated from polar environments using Oxford Nanopore Technology.</title>
        <authorList>
            <person name="Leo P."/>
            <person name="Venkateswaran K."/>
        </authorList>
    </citation>
    <scope>NUCLEOTIDE SEQUENCE</scope>
    <source>
        <strain evidence="1">MNA-CCFEE 5261</strain>
    </source>
</reference>
<gene>
    <name evidence="1" type="ORF">QFC19_007060</name>
</gene>
<sequence>MLRKRNRPSIVCTFCKKRKVRCDKGNPCSTCVKYGNKDCVYGDPAPQSEAPDAVSELEFLKHKVQMLESSIGLANLSHSDVHHRSSSSNNVTPDSIPSVPPQPFGTSPHNGAPDMRELAPQRFMNGSANGCMNGSIPTNQGSPGGANLFGNSFAGPFSSQFNGLAPIQGLPRLESRFSRGHTSSQMADVQSVLGKNPIGSYSDTINFYDGYNLVFVRGEARKSFGPLSWVAHVQLNQPLKHIWLFMKLINVQQRKMKLLTVEENVQYDNTEREFRERVEEVEGIRDEKPFKNYPNTTISATITNPKKMNPALVSKGILFCNIETSNIDAIIEAVRGLLPKKKIFWALISRYFQHVYPFFPLVDELVLRENCTRIFASKAEDSEVIDDIRVERRLDFAHIGLVLIILRFAHLSLFSNVAKVNGLPNPILPEAQILVENPVEAEVVNIAHHCLNQFNICGSVSIPVLQLAIFVRLYQIYGPETGDQGSDLGNRTLLTTAVIQMAQSMGLNREPDPSMGPVDDRENSLRRKIWYYLLVLDVNTALFLGAPLTVGKNMFDTRAPYYIPGVRNVESDAIEEMTVSTFDGFDYMWEQLYDIVGLIVSIKGTLHLHEFTAKLSILEQNATFNYQKLLEILDDNTSVLDVFSKVMKLKIYFSCSYFLSTIHLRLSSYFENKGEIRLSFYYMKKACLITVHDMLSLHHSITASNTAIFRKSTDIVITPGFISLVNSGVTIILSLRIRTLASIITINEQLNQSSENENKSTNLIRLHQKLTILKNLLEDCFKRFTNLIAHLSTRYIYAWKMLKIFGFMDDILRDQEFHDRMRNGTAGSLPATYDHEMVVSLISLLESTLSNIKKKPENEDLKNKFSQFSRDSPTGSVSSDSIPDSEQIDQMWLQLMSQKNVWLQNMEQSRERGNGQYARPLEDEMGSFNEYNDLANYESLGFDGLISSQAGKSEKDKIVNFNIFDSLPMGEMYGNFN</sequence>
<dbReference type="EMBL" id="JASBWR010000091">
    <property type="protein sequence ID" value="KAJ9096677.1"/>
    <property type="molecule type" value="Genomic_DNA"/>
</dbReference>
<organism evidence="1 2">
    <name type="scientific">Naganishia cerealis</name>
    <dbReference type="NCBI Taxonomy" id="610337"/>
    <lineage>
        <taxon>Eukaryota</taxon>
        <taxon>Fungi</taxon>
        <taxon>Dikarya</taxon>
        <taxon>Basidiomycota</taxon>
        <taxon>Agaricomycotina</taxon>
        <taxon>Tremellomycetes</taxon>
        <taxon>Filobasidiales</taxon>
        <taxon>Filobasidiaceae</taxon>
        <taxon>Naganishia</taxon>
    </lineage>
</organism>
<evidence type="ECO:0000313" key="1">
    <source>
        <dbReference type="EMBL" id="KAJ9096677.1"/>
    </source>
</evidence>
<keyword evidence="2" id="KW-1185">Reference proteome</keyword>